<protein>
    <submittedName>
        <fullName evidence="1">Uncharacterized protein</fullName>
    </submittedName>
</protein>
<comment type="caution">
    <text evidence="1">The sequence shown here is derived from an EMBL/GenBank/DDBJ whole genome shotgun (WGS) entry which is preliminary data.</text>
</comment>
<gene>
    <name evidence="1" type="ORF">ACFQV2_16890</name>
</gene>
<proteinExistence type="predicted"/>
<keyword evidence="2" id="KW-1185">Reference proteome</keyword>
<dbReference type="Proteomes" id="UP001596512">
    <property type="component" value="Unassembled WGS sequence"/>
</dbReference>
<accession>A0ABW2TQX0</accession>
<reference evidence="2" key="1">
    <citation type="journal article" date="2019" name="Int. J. Syst. Evol. Microbiol.">
        <title>The Global Catalogue of Microorganisms (GCM) 10K type strain sequencing project: providing services to taxonomists for standard genome sequencing and annotation.</title>
        <authorList>
            <consortium name="The Broad Institute Genomics Platform"/>
            <consortium name="The Broad Institute Genome Sequencing Center for Infectious Disease"/>
            <person name="Wu L."/>
            <person name="Ma J."/>
        </authorList>
    </citation>
    <scope>NUCLEOTIDE SEQUENCE [LARGE SCALE GENOMIC DNA]</scope>
    <source>
        <strain evidence="2">JCM 17695</strain>
    </source>
</reference>
<evidence type="ECO:0000313" key="2">
    <source>
        <dbReference type="Proteomes" id="UP001596512"/>
    </source>
</evidence>
<name>A0ABW2TQX0_9PSEU</name>
<sequence length="239" mass="25127">MSSVDYSRPPLNLAARWEGGDLRLSLTDTGSGRPADDLVVRDNAFVHLVVVAPTGRMRHLHPIRTAPGEYAAHIGEPEPGEHAVAAEVSRRGGGVQLLRSAFRVAGTSAFAPAPGPGTRDVDGTEVTVTATGLTTGSATAITARFGDEADLQPWLGMLGHLIIVGPLDGPPADAPVWAHVHAMVPPNLGQPDETVAAFGPEVSFAFHFPRPGRYRMWVQAERGYAVLTAPVDVTVGAAR</sequence>
<organism evidence="1 2">
    <name type="scientific">Actinokineospora soli</name>
    <dbReference type="NCBI Taxonomy" id="1048753"/>
    <lineage>
        <taxon>Bacteria</taxon>
        <taxon>Bacillati</taxon>
        <taxon>Actinomycetota</taxon>
        <taxon>Actinomycetes</taxon>
        <taxon>Pseudonocardiales</taxon>
        <taxon>Pseudonocardiaceae</taxon>
        <taxon>Actinokineospora</taxon>
    </lineage>
</organism>
<dbReference type="EMBL" id="JBHTEY010000004">
    <property type="protein sequence ID" value="MFC7614943.1"/>
    <property type="molecule type" value="Genomic_DNA"/>
</dbReference>
<evidence type="ECO:0000313" key="1">
    <source>
        <dbReference type="EMBL" id="MFC7614943.1"/>
    </source>
</evidence>